<organism evidence="1">
    <name type="scientific">viral metagenome</name>
    <dbReference type="NCBI Taxonomy" id="1070528"/>
    <lineage>
        <taxon>unclassified sequences</taxon>
        <taxon>metagenomes</taxon>
        <taxon>organismal metagenomes</taxon>
    </lineage>
</organism>
<reference evidence="1" key="1">
    <citation type="journal article" date="2020" name="Nature">
        <title>Giant virus diversity and host interactions through global metagenomics.</title>
        <authorList>
            <person name="Schulz F."/>
            <person name="Roux S."/>
            <person name="Paez-Espino D."/>
            <person name="Jungbluth S."/>
            <person name="Walsh D.A."/>
            <person name="Denef V.J."/>
            <person name="McMahon K.D."/>
            <person name="Konstantinidis K.T."/>
            <person name="Eloe-Fadrosh E.A."/>
            <person name="Kyrpides N.C."/>
            <person name="Woyke T."/>
        </authorList>
    </citation>
    <scope>NUCLEOTIDE SEQUENCE</scope>
    <source>
        <strain evidence="1">GVMAG-M-3300023184-51</strain>
    </source>
</reference>
<dbReference type="EMBL" id="MN740118">
    <property type="protein sequence ID" value="QHT88479.1"/>
    <property type="molecule type" value="Genomic_DNA"/>
</dbReference>
<proteinExistence type="predicted"/>
<evidence type="ECO:0000313" key="1">
    <source>
        <dbReference type="EMBL" id="QHT88479.1"/>
    </source>
</evidence>
<sequence>METNYCQYSIIELKQLVVNNQKEILALDEKSIYSLSYYYYDEGVKRAQLVAQINEINMEILYREDDEKFIKYRPMKDRDPLKYRPKKSKT</sequence>
<accession>A0A6C0I6P5</accession>
<name>A0A6C0I6P5_9ZZZZ</name>
<dbReference type="AlphaFoldDB" id="A0A6C0I6P5"/>
<protein>
    <submittedName>
        <fullName evidence="1">Uncharacterized protein</fullName>
    </submittedName>
</protein>